<evidence type="ECO:0000313" key="1">
    <source>
        <dbReference type="EMBL" id="CAG7730693.1"/>
    </source>
</evidence>
<feature type="non-terminal residue" evidence="1">
    <location>
        <position position="1"/>
    </location>
</feature>
<proteinExistence type="predicted"/>
<organism evidence="1 2">
    <name type="scientific">Allacma fusca</name>
    <dbReference type="NCBI Taxonomy" id="39272"/>
    <lineage>
        <taxon>Eukaryota</taxon>
        <taxon>Metazoa</taxon>
        <taxon>Ecdysozoa</taxon>
        <taxon>Arthropoda</taxon>
        <taxon>Hexapoda</taxon>
        <taxon>Collembola</taxon>
        <taxon>Symphypleona</taxon>
        <taxon>Sminthuridae</taxon>
        <taxon>Allacma</taxon>
    </lineage>
</organism>
<evidence type="ECO:0000313" key="2">
    <source>
        <dbReference type="Proteomes" id="UP000708208"/>
    </source>
</evidence>
<sequence>DIELVKKNALMKRLSMQVQIHTNI</sequence>
<keyword evidence="2" id="KW-1185">Reference proteome</keyword>
<protein>
    <submittedName>
        <fullName evidence="1">Uncharacterized protein</fullName>
    </submittedName>
</protein>
<feature type="non-terminal residue" evidence="1">
    <location>
        <position position="24"/>
    </location>
</feature>
<dbReference type="AlphaFoldDB" id="A0A8J2K6Q7"/>
<name>A0A8J2K6Q7_9HEXA</name>
<gene>
    <name evidence="1" type="ORF">AFUS01_LOCUS19317</name>
</gene>
<reference evidence="1" key="1">
    <citation type="submission" date="2021-06" db="EMBL/GenBank/DDBJ databases">
        <authorList>
            <person name="Hodson N. C."/>
            <person name="Mongue J. A."/>
            <person name="Jaron S. K."/>
        </authorList>
    </citation>
    <scope>NUCLEOTIDE SEQUENCE</scope>
</reference>
<accession>A0A8J2K6Q7</accession>
<dbReference type="Proteomes" id="UP000708208">
    <property type="component" value="Unassembled WGS sequence"/>
</dbReference>
<comment type="caution">
    <text evidence="1">The sequence shown here is derived from an EMBL/GenBank/DDBJ whole genome shotgun (WGS) entry which is preliminary data.</text>
</comment>
<dbReference type="EMBL" id="CAJVCH010198488">
    <property type="protein sequence ID" value="CAG7730693.1"/>
    <property type="molecule type" value="Genomic_DNA"/>
</dbReference>